<evidence type="ECO:0000313" key="3">
    <source>
        <dbReference type="Proteomes" id="UP001150924"/>
    </source>
</evidence>
<keyword evidence="3" id="KW-1185">Reference proteome</keyword>
<accession>A0A9X3EZ39</accession>
<comment type="caution">
    <text evidence="2">The sequence shown here is derived from an EMBL/GenBank/DDBJ whole genome shotgun (WGS) entry which is preliminary data.</text>
</comment>
<name>A0A9X3EZ39_9BACT</name>
<dbReference type="EMBL" id="JAPNKE010000002">
    <property type="protein sequence ID" value="MCY1012751.1"/>
    <property type="molecule type" value="Genomic_DNA"/>
</dbReference>
<reference evidence="2" key="1">
    <citation type="submission" date="2022-11" db="EMBL/GenBank/DDBJ databases">
        <title>Minimal conservation of predation-associated metabolite biosynthetic gene clusters underscores biosynthetic potential of Myxococcota including descriptions for ten novel species: Archangium lansinium sp. nov., Myxococcus landrumus sp. nov., Nannocystis bai.</title>
        <authorList>
            <person name="Ahearne A."/>
            <person name="Stevens C."/>
            <person name="Phillips K."/>
        </authorList>
    </citation>
    <scope>NUCLEOTIDE SEQUENCE</scope>
    <source>
        <strain evidence="2">Na p29</strain>
    </source>
</reference>
<evidence type="ECO:0000256" key="1">
    <source>
        <dbReference type="SAM" id="MobiDB-lite"/>
    </source>
</evidence>
<dbReference type="RefSeq" id="WP_267776269.1">
    <property type="nucleotide sequence ID" value="NZ_JAPNKE010000002.1"/>
</dbReference>
<sequence>MDGDPERDGDVVDEHRHRRSIDGRARRGAALVDAQHVYVQRAS</sequence>
<gene>
    <name evidence="2" type="ORF">OV079_45900</name>
</gene>
<proteinExistence type="predicted"/>
<dbReference type="AlphaFoldDB" id="A0A9X3EZ39"/>
<evidence type="ECO:0000313" key="2">
    <source>
        <dbReference type="EMBL" id="MCY1012751.1"/>
    </source>
</evidence>
<protein>
    <submittedName>
        <fullName evidence="2">Uncharacterized protein</fullName>
    </submittedName>
</protein>
<organism evidence="2 3">
    <name type="scientific">Nannocystis pusilla</name>
    <dbReference type="NCBI Taxonomy" id="889268"/>
    <lineage>
        <taxon>Bacteria</taxon>
        <taxon>Pseudomonadati</taxon>
        <taxon>Myxococcota</taxon>
        <taxon>Polyangia</taxon>
        <taxon>Nannocystales</taxon>
        <taxon>Nannocystaceae</taxon>
        <taxon>Nannocystis</taxon>
    </lineage>
</organism>
<feature type="region of interest" description="Disordered" evidence="1">
    <location>
        <begin position="1"/>
        <end position="23"/>
    </location>
</feature>
<dbReference type="Proteomes" id="UP001150924">
    <property type="component" value="Unassembled WGS sequence"/>
</dbReference>